<reference evidence="1 2" key="1">
    <citation type="submission" date="2016-10" db="EMBL/GenBank/DDBJ databases">
        <title>Search of new enzymes for the oxidation of sulfur compounds.</title>
        <authorList>
            <person name="Novo A."/>
            <person name="Moreira I.S."/>
            <person name="Castro P.M."/>
        </authorList>
    </citation>
    <scope>NUCLEOTIDE SEQUENCE [LARGE SCALE GENOMIC DNA]</scope>
    <source>
        <strain evidence="1 2">A9</strain>
    </source>
</reference>
<evidence type="ECO:0000313" key="1">
    <source>
        <dbReference type="EMBL" id="RVD74564.1"/>
    </source>
</evidence>
<proteinExistence type="predicted"/>
<dbReference type="Proteomes" id="UP000288002">
    <property type="component" value="Unassembled WGS sequence"/>
</dbReference>
<dbReference type="EMBL" id="MKWS01000031">
    <property type="protein sequence ID" value="RVD74564.1"/>
    <property type="molecule type" value="Genomic_DNA"/>
</dbReference>
<sequence length="158" mass="17893">MSNIDLLKQLGVDENLRPISSIEKNQPSDKYYKANFSPVFSPIPDFKPKQFTYASLTEKSVSVIGRYNEDGVFYQITVVIPRYHGSGTYAFEEGDGARVRANILADGYMIEGRNGSIKLIRDNKERSIEATFNFQILHNGRDYKVYDGRILLLATGDL</sequence>
<dbReference type="AlphaFoldDB" id="A0AA94JF76"/>
<protein>
    <submittedName>
        <fullName evidence="1">Uncharacterized protein</fullName>
    </submittedName>
</protein>
<organism evidence="1 2">
    <name type="scientific">Pseudomonas koreensis</name>
    <dbReference type="NCBI Taxonomy" id="198620"/>
    <lineage>
        <taxon>Bacteria</taxon>
        <taxon>Pseudomonadati</taxon>
        <taxon>Pseudomonadota</taxon>
        <taxon>Gammaproteobacteria</taxon>
        <taxon>Pseudomonadales</taxon>
        <taxon>Pseudomonadaceae</taxon>
        <taxon>Pseudomonas</taxon>
    </lineage>
</organism>
<gene>
    <name evidence="1" type="ORF">A9HBioS_5545</name>
</gene>
<evidence type="ECO:0000313" key="2">
    <source>
        <dbReference type="Proteomes" id="UP000288002"/>
    </source>
</evidence>
<comment type="caution">
    <text evidence="1">The sequence shown here is derived from an EMBL/GenBank/DDBJ whole genome shotgun (WGS) entry which is preliminary data.</text>
</comment>
<dbReference type="RefSeq" id="WP_127652465.1">
    <property type="nucleotide sequence ID" value="NZ_MKWS01000031.1"/>
</dbReference>
<accession>A0AA94JF76</accession>
<name>A0AA94JF76_9PSED</name>